<dbReference type="EMBL" id="JAGTIS010000007">
    <property type="protein sequence ID" value="MBT8767340.1"/>
    <property type="molecule type" value="Genomic_DNA"/>
</dbReference>
<dbReference type="Proteomes" id="UP001519667">
    <property type="component" value="Unassembled WGS sequence"/>
</dbReference>
<organism evidence="1 2">
    <name type="scientific">Metapseudomonas boanensis</name>
    <dbReference type="NCBI Taxonomy" id="2822138"/>
    <lineage>
        <taxon>Bacteria</taxon>
        <taxon>Pseudomonadati</taxon>
        <taxon>Pseudomonadota</taxon>
        <taxon>Gammaproteobacteria</taxon>
        <taxon>Pseudomonadales</taxon>
        <taxon>Pseudomonadaceae</taxon>
        <taxon>Metapseudomonas</taxon>
    </lineage>
</organism>
<sequence>MDEQPKSGAVTDEEISAFMLRQLRSGRVKPAVMVVLTEKAFPEVSRERIIQCFNALDSTYLKG</sequence>
<protein>
    <submittedName>
        <fullName evidence="1">Uncharacterized protein</fullName>
    </submittedName>
</protein>
<accession>A0ABS5XI61</accession>
<evidence type="ECO:0000313" key="1">
    <source>
        <dbReference type="EMBL" id="MBT8767340.1"/>
    </source>
</evidence>
<reference evidence="1 2" key="1">
    <citation type="submission" date="2021-04" db="EMBL/GenBank/DDBJ databases">
        <title>Pseudomonas boanensis sp. nov., a bacterium isolated from river water used for household purposes in Boane District, Mozambique.</title>
        <authorList>
            <person name="Nicklasson M."/>
            <person name="Martin-Rodriguez A.J."/>
            <person name="Thorell K."/>
            <person name="Neves L."/>
            <person name="Mussagy A."/>
            <person name="Rydberg H.A."/>
            <person name="Hernroth B."/>
            <person name="Svensson-Stadler L."/>
            <person name="Sjoling A."/>
        </authorList>
    </citation>
    <scope>NUCLEOTIDE SEQUENCE [LARGE SCALE GENOMIC DNA]</scope>
    <source>
        <strain evidence="1 2">DB1</strain>
    </source>
</reference>
<proteinExistence type="predicted"/>
<comment type="caution">
    <text evidence="1">The sequence shown here is derived from an EMBL/GenBank/DDBJ whole genome shotgun (WGS) entry which is preliminary data.</text>
</comment>
<evidence type="ECO:0000313" key="2">
    <source>
        <dbReference type="Proteomes" id="UP001519667"/>
    </source>
</evidence>
<dbReference type="RefSeq" id="WP_215375826.1">
    <property type="nucleotide sequence ID" value="NZ_JAGTIS010000007.1"/>
</dbReference>
<gene>
    <name evidence="1" type="ORF">J7302_14590</name>
</gene>
<keyword evidence="2" id="KW-1185">Reference proteome</keyword>
<name>A0ABS5XI61_9GAMM</name>